<dbReference type="EMBL" id="CAJNOU010021108">
    <property type="protein sequence ID" value="CAF1586989.1"/>
    <property type="molecule type" value="Genomic_DNA"/>
</dbReference>
<accession>A0A815ZNC6</accession>
<dbReference type="AlphaFoldDB" id="A0A815ZNC6"/>
<proteinExistence type="predicted"/>
<dbReference type="Proteomes" id="UP000663889">
    <property type="component" value="Unassembled WGS sequence"/>
</dbReference>
<name>A0A815ZNC6_9BILA</name>
<evidence type="ECO:0000313" key="3">
    <source>
        <dbReference type="Proteomes" id="UP000663889"/>
    </source>
</evidence>
<protein>
    <submittedName>
        <fullName evidence="2">Uncharacterized protein</fullName>
    </submittedName>
</protein>
<sequence>DDDINRYFTLSEQEQINDDDNNNNSNVQTHTVGPGQVTPRNYENMIQDYINMGKIQLGLIVTKGLLEIDIIL</sequence>
<evidence type="ECO:0000256" key="1">
    <source>
        <dbReference type="SAM" id="MobiDB-lite"/>
    </source>
</evidence>
<gene>
    <name evidence="2" type="ORF">SEV965_LOCUS40024</name>
</gene>
<reference evidence="2" key="1">
    <citation type="submission" date="2021-02" db="EMBL/GenBank/DDBJ databases">
        <authorList>
            <person name="Nowell W R."/>
        </authorList>
    </citation>
    <scope>NUCLEOTIDE SEQUENCE</scope>
</reference>
<feature type="non-terminal residue" evidence="2">
    <location>
        <position position="1"/>
    </location>
</feature>
<evidence type="ECO:0000313" key="2">
    <source>
        <dbReference type="EMBL" id="CAF1586989.1"/>
    </source>
</evidence>
<comment type="caution">
    <text evidence="2">The sequence shown here is derived from an EMBL/GenBank/DDBJ whole genome shotgun (WGS) entry which is preliminary data.</text>
</comment>
<feature type="region of interest" description="Disordered" evidence="1">
    <location>
        <begin position="13"/>
        <end position="39"/>
    </location>
</feature>
<organism evidence="2 3">
    <name type="scientific">Rotaria sordida</name>
    <dbReference type="NCBI Taxonomy" id="392033"/>
    <lineage>
        <taxon>Eukaryota</taxon>
        <taxon>Metazoa</taxon>
        <taxon>Spiralia</taxon>
        <taxon>Gnathifera</taxon>
        <taxon>Rotifera</taxon>
        <taxon>Eurotatoria</taxon>
        <taxon>Bdelloidea</taxon>
        <taxon>Philodinida</taxon>
        <taxon>Philodinidae</taxon>
        <taxon>Rotaria</taxon>
    </lineage>
</organism>